<comment type="caution">
    <text evidence="9">The sequence shown here is derived from an EMBL/GenBank/DDBJ whole genome shotgun (WGS) entry which is preliminary data.</text>
</comment>
<evidence type="ECO:0000313" key="9">
    <source>
        <dbReference type="EMBL" id="GAA0589217.1"/>
    </source>
</evidence>
<feature type="domain" description="RNA polymerase sigma factor 70 region 4 type 2" evidence="8">
    <location>
        <begin position="394"/>
        <end position="436"/>
    </location>
</feature>
<gene>
    <name evidence="9" type="ORF">GCM10010394_18230</name>
</gene>
<evidence type="ECO:0000256" key="5">
    <source>
        <dbReference type="ARBA" id="ARBA00023163"/>
    </source>
</evidence>
<evidence type="ECO:0000256" key="7">
    <source>
        <dbReference type="SAM" id="MobiDB-lite"/>
    </source>
</evidence>
<reference evidence="10" key="1">
    <citation type="journal article" date="2019" name="Int. J. Syst. Evol. Microbiol.">
        <title>The Global Catalogue of Microorganisms (GCM) 10K type strain sequencing project: providing services to taxonomists for standard genome sequencing and annotation.</title>
        <authorList>
            <consortium name="The Broad Institute Genomics Platform"/>
            <consortium name="The Broad Institute Genome Sequencing Center for Infectious Disease"/>
            <person name="Wu L."/>
            <person name="Ma J."/>
        </authorList>
    </citation>
    <scope>NUCLEOTIDE SEQUENCE [LARGE SCALE GENOMIC DNA]</scope>
    <source>
        <strain evidence="10">JCM 5067</strain>
    </source>
</reference>
<evidence type="ECO:0000256" key="6">
    <source>
        <dbReference type="SAM" id="Coils"/>
    </source>
</evidence>
<keyword evidence="2" id="KW-0805">Transcription regulation</keyword>
<dbReference type="SUPFAM" id="SSF88659">
    <property type="entry name" value="Sigma3 and sigma4 domains of RNA polymerase sigma factors"/>
    <property type="match status" value="1"/>
</dbReference>
<dbReference type="Pfam" id="PF08281">
    <property type="entry name" value="Sigma70_r4_2"/>
    <property type="match status" value="1"/>
</dbReference>
<dbReference type="InterPro" id="IPR039425">
    <property type="entry name" value="RNA_pol_sigma-70-like"/>
</dbReference>
<proteinExistence type="inferred from homology"/>
<keyword evidence="10" id="KW-1185">Reference proteome</keyword>
<dbReference type="InterPro" id="IPR036388">
    <property type="entry name" value="WH-like_DNA-bd_sf"/>
</dbReference>
<evidence type="ECO:0000259" key="8">
    <source>
        <dbReference type="Pfam" id="PF08281"/>
    </source>
</evidence>
<dbReference type="PANTHER" id="PTHR43133:SF8">
    <property type="entry name" value="RNA POLYMERASE SIGMA FACTOR HI_1459-RELATED"/>
    <property type="match status" value="1"/>
</dbReference>
<keyword evidence="3" id="KW-0731">Sigma factor</keyword>
<keyword evidence="6" id="KW-0175">Coiled coil</keyword>
<evidence type="ECO:0000256" key="3">
    <source>
        <dbReference type="ARBA" id="ARBA00023082"/>
    </source>
</evidence>
<evidence type="ECO:0000256" key="2">
    <source>
        <dbReference type="ARBA" id="ARBA00023015"/>
    </source>
</evidence>
<dbReference type="Gene3D" id="1.10.10.10">
    <property type="entry name" value="Winged helix-like DNA-binding domain superfamily/Winged helix DNA-binding domain"/>
    <property type="match status" value="1"/>
</dbReference>
<dbReference type="EMBL" id="BAAACA010000009">
    <property type="protein sequence ID" value="GAA0589217.1"/>
    <property type="molecule type" value="Genomic_DNA"/>
</dbReference>
<evidence type="ECO:0000313" key="10">
    <source>
        <dbReference type="Proteomes" id="UP001500668"/>
    </source>
</evidence>
<organism evidence="9 10">
    <name type="scientific">Streptomyces crystallinus</name>
    <dbReference type="NCBI Taxonomy" id="68191"/>
    <lineage>
        <taxon>Bacteria</taxon>
        <taxon>Bacillati</taxon>
        <taxon>Actinomycetota</taxon>
        <taxon>Actinomycetes</taxon>
        <taxon>Kitasatosporales</taxon>
        <taxon>Streptomycetaceae</taxon>
        <taxon>Streptomyces</taxon>
    </lineage>
</organism>
<keyword evidence="4" id="KW-0238">DNA-binding</keyword>
<protein>
    <recommendedName>
        <fullName evidence="8">RNA polymerase sigma factor 70 region 4 type 2 domain-containing protein</fullName>
    </recommendedName>
</protein>
<dbReference type="RefSeq" id="WP_344072076.1">
    <property type="nucleotide sequence ID" value="NZ_BAAACA010000009.1"/>
</dbReference>
<dbReference type="InterPro" id="IPR013324">
    <property type="entry name" value="RNA_pol_sigma_r3/r4-like"/>
</dbReference>
<name>A0ABP3QK71_9ACTN</name>
<feature type="compositionally biased region" description="Basic and acidic residues" evidence="7">
    <location>
        <begin position="186"/>
        <end position="196"/>
    </location>
</feature>
<dbReference type="InterPro" id="IPR013249">
    <property type="entry name" value="RNA_pol_sigma70_r4_t2"/>
</dbReference>
<feature type="compositionally biased region" description="Gly residues" evidence="7">
    <location>
        <begin position="213"/>
        <end position="258"/>
    </location>
</feature>
<feature type="region of interest" description="Disordered" evidence="7">
    <location>
        <begin position="178"/>
        <end position="272"/>
    </location>
</feature>
<sequence>MASRGGRPWGPLRGTTPQENQTAALLRSWLEETGVTVAALHAALRRGDVLSGPVPCRTTVAERLAGRHLSGEFVDAVATVCFDAADRPDRVTQARRLLASPVRPPETYVPLPAPGGRAPGAPPPVAGAASPEEVAQLRLNVVEMRRRMRRAMDDNAVLMSERDELSRRCAILARALSASQSAVRGLTERLEKRAAADDPGDEDSGGPEPPVEGPGGGPGGVGSSGGGPGGVGSSGGGPGGVGSSGGGPGGVAGSGRGGPVPHPSSAPAPARGPVATLVADTRAPGRGPGLPTGAAGLPPAFEAFFAMNVSRYAAYARLHLREAMAETAVMATFEAILGDWLLFLQQPHPSAWAWQILRRHVTEQARRVSPQQVLRQAMRDARVSLGGMDSELGLYDAIAQLPERQFDVIVLRFVLGYSTDQVAHVMGLSPGTVRSHQRMAQRYLAARIGVREAEVEG</sequence>
<dbReference type="PANTHER" id="PTHR43133">
    <property type="entry name" value="RNA POLYMERASE ECF-TYPE SIGMA FACTO"/>
    <property type="match status" value="1"/>
</dbReference>
<keyword evidence="5" id="KW-0804">Transcription</keyword>
<accession>A0ABP3QK71</accession>
<comment type="similarity">
    <text evidence="1">Belongs to the sigma-70 factor family. ECF subfamily.</text>
</comment>
<dbReference type="CDD" id="cd06171">
    <property type="entry name" value="Sigma70_r4"/>
    <property type="match status" value="1"/>
</dbReference>
<dbReference type="Proteomes" id="UP001500668">
    <property type="component" value="Unassembled WGS sequence"/>
</dbReference>
<evidence type="ECO:0000256" key="1">
    <source>
        <dbReference type="ARBA" id="ARBA00010641"/>
    </source>
</evidence>
<feature type="coiled-coil region" evidence="6">
    <location>
        <begin position="134"/>
        <end position="168"/>
    </location>
</feature>
<evidence type="ECO:0000256" key="4">
    <source>
        <dbReference type="ARBA" id="ARBA00023125"/>
    </source>
</evidence>